<evidence type="ECO:0000256" key="4">
    <source>
        <dbReference type="PIRSR" id="PIRSR602401-1"/>
    </source>
</evidence>
<dbReference type="PANTHER" id="PTHR24305">
    <property type="entry name" value="CYTOCHROME P450"/>
    <property type="match status" value="1"/>
</dbReference>
<keyword evidence="7" id="KW-1185">Reference proteome</keyword>
<keyword evidence="2 4" id="KW-0479">Metal-binding</keyword>
<evidence type="ECO:0000256" key="2">
    <source>
        <dbReference type="ARBA" id="ARBA00022723"/>
    </source>
</evidence>
<dbReference type="AlphaFoldDB" id="A0A6G1JVK6"/>
<dbReference type="PRINTS" id="PR00463">
    <property type="entry name" value="EP450I"/>
</dbReference>
<dbReference type="PANTHER" id="PTHR24305:SF226">
    <property type="entry name" value="CYTOCHROME P450 MONOOXYGENASE"/>
    <property type="match status" value="1"/>
</dbReference>
<proteinExistence type="inferred from homology"/>
<dbReference type="SUPFAM" id="SSF48264">
    <property type="entry name" value="Cytochrome P450"/>
    <property type="match status" value="1"/>
</dbReference>
<dbReference type="OrthoDB" id="1470350at2759"/>
<reference evidence="6" key="1">
    <citation type="journal article" date="2020" name="Stud. Mycol.">
        <title>101 Dothideomycetes genomes: a test case for predicting lifestyles and emergence of pathogens.</title>
        <authorList>
            <person name="Haridas S."/>
            <person name="Albert R."/>
            <person name="Binder M."/>
            <person name="Bloem J."/>
            <person name="Labutti K."/>
            <person name="Salamov A."/>
            <person name="Andreopoulos B."/>
            <person name="Baker S."/>
            <person name="Barry K."/>
            <person name="Bills G."/>
            <person name="Bluhm B."/>
            <person name="Cannon C."/>
            <person name="Castanera R."/>
            <person name="Culley D."/>
            <person name="Daum C."/>
            <person name="Ezra D."/>
            <person name="Gonzalez J."/>
            <person name="Henrissat B."/>
            <person name="Kuo A."/>
            <person name="Liang C."/>
            <person name="Lipzen A."/>
            <person name="Lutzoni F."/>
            <person name="Magnuson J."/>
            <person name="Mondo S."/>
            <person name="Nolan M."/>
            <person name="Ohm R."/>
            <person name="Pangilinan J."/>
            <person name="Park H.-J."/>
            <person name="Ramirez L."/>
            <person name="Alfaro M."/>
            <person name="Sun H."/>
            <person name="Tritt A."/>
            <person name="Yoshinaga Y."/>
            <person name="Zwiers L.-H."/>
            <person name="Turgeon B."/>
            <person name="Goodwin S."/>
            <person name="Spatafora J."/>
            <person name="Crous P."/>
            <person name="Grigoriev I."/>
        </authorList>
    </citation>
    <scope>NUCLEOTIDE SEQUENCE</scope>
    <source>
        <strain evidence="6">CBS 279.74</strain>
    </source>
</reference>
<gene>
    <name evidence="6" type="ORF">K504DRAFT_485358</name>
</gene>
<feature type="binding site" description="axial binding residue" evidence="4">
    <location>
        <position position="471"/>
    </location>
    <ligand>
        <name>heme</name>
        <dbReference type="ChEBI" id="CHEBI:30413"/>
    </ligand>
    <ligandPart>
        <name>Fe</name>
        <dbReference type="ChEBI" id="CHEBI:18248"/>
    </ligandPart>
</feature>
<dbReference type="InterPro" id="IPR050121">
    <property type="entry name" value="Cytochrome_P450_monoxygenase"/>
</dbReference>
<dbReference type="InterPro" id="IPR001128">
    <property type="entry name" value="Cyt_P450"/>
</dbReference>
<keyword evidence="4 5" id="KW-0349">Heme</keyword>
<organism evidence="6 7">
    <name type="scientific">Pleomassaria siparia CBS 279.74</name>
    <dbReference type="NCBI Taxonomy" id="1314801"/>
    <lineage>
        <taxon>Eukaryota</taxon>
        <taxon>Fungi</taxon>
        <taxon>Dikarya</taxon>
        <taxon>Ascomycota</taxon>
        <taxon>Pezizomycotina</taxon>
        <taxon>Dothideomycetes</taxon>
        <taxon>Pleosporomycetidae</taxon>
        <taxon>Pleosporales</taxon>
        <taxon>Pleomassariaceae</taxon>
        <taxon>Pleomassaria</taxon>
    </lineage>
</organism>
<comment type="similarity">
    <text evidence="5">Belongs to the cytochrome P450 family.</text>
</comment>
<dbReference type="GO" id="GO:0004497">
    <property type="term" value="F:monooxygenase activity"/>
    <property type="evidence" value="ECO:0007669"/>
    <property type="project" value="UniProtKB-KW"/>
</dbReference>
<dbReference type="InterPro" id="IPR002401">
    <property type="entry name" value="Cyt_P450_E_grp-I"/>
</dbReference>
<keyword evidence="3 4" id="KW-0408">Iron</keyword>
<dbReference type="InterPro" id="IPR017972">
    <property type="entry name" value="Cyt_P450_CS"/>
</dbReference>
<dbReference type="Proteomes" id="UP000799428">
    <property type="component" value="Unassembled WGS sequence"/>
</dbReference>
<keyword evidence="5 6" id="KW-0503">Monooxygenase</keyword>
<dbReference type="GO" id="GO:0016705">
    <property type="term" value="F:oxidoreductase activity, acting on paired donors, with incorporation or reduction of molecular oxygen"/>
    <property type="evidence" value="ECO:0007669"/>
    <property type="project" value="InterPro"/>
</dbReference>
<dbReference type="InterPro" id="IPR036396">
    <property type="entry name" value="Cyt_P450_sf"/>
</dbReference>
<dbReference type="EMBL" id="MU005783">
    <property type="protein sequence ID" value="KAF2704363.1"/>
    <property type="molecule type" value="Genomic_DNA"/>
</dbReference>
<evidence type="ECO:0000313" key="7">
    <source>
        <dbReference type="Proteomes" id="UP000799428"/>
    </source>
</evidence>
<keyword evidence="5" id="KW-0560">Oxidoreductase</keyword>
<accession>A0A6G1JVK6</accession>
<dbReference type="GO" id="GO:0005506">
    <property type="term" value="F:iron ion binding"/>
    <property type="evidence" value="ECO:0007669"/>
    <property type="project" value="InterPro"/>
</dbReference>
<dbReference type="PROSITE" id="PS00086">
    <property type="entry name" value="CYTOCHROME_P450"/>
    <property type="match status" value="1"/>
</dbReference>
<evidence type="ECO:0000313" key="6">
    <source>
        <dbReference type="EMBL" id="KAF2704363.1"/>
    </source>
</evidence>
<sequence>MTSIANLSIPLALAISAASFVVYYAASAIYCIFFHPLSKYPGPFIAKFSQLPSFYHTYRGNRHVWLWQCHEIYGHVVRSSYDTLMFSDPDTYREIYGSRANVQKAWQFGIWPKDATAVSTFACTDKNVHKRRRRNLDYAFCDRAVRSAELFVAQHTDRWGPLLAQGAGDGDGDGDGWSEARNMTESANNFVFDILCDLCFGRTYETKSPGPNKLRTVPDDVAQYMKFTYTIFYSPLISIWLFFKPRGLDKLLIQLAPSAVRMFMDFVVQNLRERLEQAKADEKSGTTQAGREDMLSYLINAKDAETGKPAYNQVELNEEANMLTAAGADTTSAVIAALFFYLVHDAHVLEKLTTEIRTTFSSIDEIKTGKPLLSCLYLQASIEETLRMNPHGGSESRRQVLPGGLCINQHVIPADTIIGGDVYTMHHNADIFPEPFQFRPERWIEGNGVSAEDVKACEGSVFAFSYGNRSCPGKGLARMELAITMARLIYRYDFRGLPGGTEGQGRSDMMWGRRQKTQFQVWDFMVAHRNGPMVQFRNRTS</sequence>
<dbReference type="Pfam" id="PF00067">
    <property type="entry name" value="p450"/>
    <property type="match status" value="1"/>
</dbReference>
<name>A0A6G1JVK6_9PLEO</name>
<dbReference type="PRINTS" id="PR00385">
    <property type="entry name" value="P450"/>
</dbReference>
<evidence type="ECO:0000256" key="3">
    <source>
        <dbReference type="ARBA" id="ARBA00023004"/>
    </source>
</evidence>
<dbReference type="GO" id="GO:0020037">
    <property type="term" value="F:heme binding"/>
    <property type="evidence" value="ECO:0007669"/>
    <property type="project" value="InterPro"/>
</dbReference>
<evidence type="ECO:0000256" key="1">
    <source>
        <dbReference type="ARBA" id="ARBA00001971"/>
    </source>
</evidence>
<dbReference type="Gene3D" id="1.10.630.10">
    <property type="entry name" value="Cytochrome P450"/>
    <property type="match status" value="1"/>
</dbReference>
<protein>
    <submittedName>
        <fullName evidence="6">Benzoate 4-monooxygenase cytochrome P450</fullName>
    </submittedName>
</protein>
<comment type="cofactor">
    <cofactor evidence="1 4">
        <name>heme</name>
        <dbReference type="ChEBI" id="CHEBI:30413"/>
    </cofactor>
</comment>
<evidence type="ECO:0000256" key="5">
    <source>
        <dbReference type="RuleBase" id="RU000461"/>
    </source>
</evidence>